<dbReference type="KEGG" id="lbc:LACBIDRAFT_301463"/>
<evidence type="ECO:0000313" key="2">
    <source>
        <dbReference type="Proteomes" id="UP000001194"/>
    </source>
</evidence>
<proteinExistence type="predicted"/>
<dbReference type="GeneID" id="6068942"/>
<protein>
    <submittedName>
        <fullName evidence="1">Predicted protein</fullName>
    </submittedName>
</protein>
<dbReference type="InParanoid" id="B0CNM0"/>
<dbReference type="AlphaFoldDB" id="B0CNM0"/>
<sequence length="55" mass="6385">MGLQVLQRLRILHRLSICPLARPPFSFSQRHSLHSTFLAWPFPFPSDINTRDPSV</sequence>
<name>B0CNM0_LACBS</name>
<gene>
    <name evidence="1" type="ORF">LACBIDRAFT_301463</name>
</gene>
<dbReference type="Proteomes" id="UP000001194">
    <property type="component" value="Unassembled WGS sequence"/>
</dbReference>
<dbReference type="RefSeq" id="XP_001874161.1">
    <property type="nucleotide sequence ID" value="XM_001874126.1"/>
</dbReference>
<keyword evidence="2" id="KW-1185">Reference proteome</keyword>
<dbReference type="EMBL" id="DS547091">
    <property type="protein sequence ID" value="EDR15953.1"/>
    <property type="molecule type" value="Genomic_DNA"/>
</dbReference>
<evidence type="ECO:0000313" key="1">
    <source>
        <dbReference type="EMBL" id="EDR15953.1"/>
    </source>
</evidence>
<dbReference type="HOGENOM" id="CLU_3032733_0_0_1"/>
<reference evidence="1 2" key="1">
    <citation type="journal article" date="2008" name="Nature">
        <title>The genome of Laccaria bicolor provides insights into mycorrhizal symbiosis.</title>
        <authorList>
            <person name="Martin F."/>
            <person name="Aerts A."/>
            <person name="Ahren D."/>
            <person name="Brun A."/>
            <person name="Danchin E.G.J."/>
            <person name="Duchaussoy F."/>
            <person name="Gibon J."/>
            <person name="Kohler A."/>
            <person name="Lindquist E."/>
            <person name="Pereda V."/>
            <person name="Salamov A."/>
            <person name="Shapiro H.J."/>
            <person name="Wuyts J."/>
            <person name="Blaudez D."/>
            <person name="Buee M."/>
            <person name="Brokstein P."/>
            <person name="Canbaeck B."/>
            <person name="Cohen D."/>
            <person name="Courty P.E."/>
            <person name="Coutinho P.M."/>
            <person name="Delaruelle C."/>
            <person name="Detter J.C."/>
            <person name="Deveau A."/>
            <person name="DiFazio S."/>
            <person name="Duplessis S."/>
            <person name="Fraissinet-Tachet L."/>
            <person name="Lucic E."/>
            <person name="Frey-Klett P."/>
            <person name="Fourrey C."/>
            <person name="Feussner I."/>
            <person name="Gay G."/>
            <person name="Grimwood J."/>
            <person name="Hoegger P.J."/>
            <person name="Jain P."/>
            <person name="Kilaru S."/>
            <person name="Labbe J."/>
            <person name="Lin Y.C."/>
            <person name="Legue V."/>
            <person name="Le Tacon F."/>
            <person name="Marmeisse R."/>
            <person name="Melayah D."/>
            <person name="Montanini B."/>
            <person name="Muratet M."/>
            <person name="Nehls U."/>
            <person name="Niculita-Hirzel H."/>
            <person name="Oudot-Le Secq M.P."/>
            <person name="Peter M."/>
            <person name="Quesneville H."/>
            <person name="Rajashekar B."/>
            <person name="Reich M."/>
            <person name="Rouhier N."/>
            <person name="Schmutz J."/>
            <person name="Yin T."/>
            <person name="Chalot M."/>
            <person name="Henrissat B."/>
            <person name="Kuees U."/>
            <person name="Lucas S."/>
            <person name="Van de Peer Y."/>
            <person name="Podila G.K."/>
            <person name="Polle A."/>
            <person name="Pukkila P.J."/>
            <person name="Richardson P.M."/>
            <person name="Rouze P."/>
            <person name="Sanders I.R."/>
            <person name="Stajich J.E."/>
            <person name="Tunlid A."/>
            <person name="Tuskan G."/>
            <person name="Grigoriev I.V."/>
        </authorList>
    </citation>
    <scope>NUCLEOTIDE SEQUENCE [LARGE SCALE GENOMIC DNA]</scope>
    <source>
        <strain evidence="2">S238N-H82 / ATCC MYA-4686</strain>
    </source>
</reference>
<accession>B0CNM0</accession>
<organism evidence="2">
    <name type="scientific">Laccaria bicolor (strain S238N-H82 / ATCC MYA-4686)</name>
    <name type="common">Bicoloured deceiver</name>
    <name type="synonym">Laccaria laccata var. bicolor</name>
    <dbReference type="NCBI Taxonomy" id="486041"/>
    <lineage>
        <taxon>Eukaryota</taxon>
        <taxon>Fungi</taxon>
        <taxon>Dikarya</taxon>
        <taxon>Basidiomycota</taxon>
        <taxon>Agaricomycotina</taxon>
        <taxon>Agaricomycetes</taxon>
        <taxon>Agaricomycetidae</taxon>
        <taxon>Agaricales</taxon>
        <taxon>Agaricineae</taxon>
        <taxon>Hydnangiaceae</taxon>
        <taxon>Laccaria</taxon>
    </lineage>
</organism>